<keyword evidence="15" id="KW-1185">Reference proteome</keyword>
<evidence type="ECO:0000256" key="10">
    <source>
        <dbReference type="ARBA" id="ARBA00049007"/>
    </source>
</evidence>
<feature type="binding site" evidence="11">
    <location>
        <position position="42"/>
    </location>
    <ligand>
        <name>L-glutamate</name>
        <dbReference type="ChEBI" id="CHEBI:29985"/>
    </ligand>
</feature>
<feature type="binding site" evidence="11">
    <location>
        <begin position="76"/>
        <end position="77"/>
    </location>
    <ligand>
        <name>pyridoxal 5'-phosphate</name>
        <dbReference type="ChEBI" id="CHEBI:597326"/>
    </ligand>
</feature>
<comment type="caution">
    <text evidence="11">Lacks conserved residue(s) required for the propagation of feature annotation.</text>
</comment>
<feature type="binding site" evidence="11">
    <location>
        <position position="152"/>
    </location>
    <ligand>
        <name>pyridoxal 5'-phosphate</name>
        <dbReference type="ChEBI" id="CHEBI:597326"/>
    </ligand>
</feature>
<dbReference type="CDD" id="cd00611">
    <property type="entry name" value="PSAT_like"/>
    <property type="match status" value="1"/>
</dbReference>
<evidence type="ECO:0000256" key="2">
    <source>
        <dbReference type="ARBA" id="ARBA00005099"/>
    </source>
</evidence>
<dbReference type="Proteomes" id="UP000252254">
    <property type="component" value="Unassembled WGS sequence"/>
</dbReference>
<sequence length="362" mass="39905">MKRVYNFSAGPSMLPLPVLEKAQQELLNYQGSGMSVMEISHRSALFTDIIKEAEALLRELMNIPSNYRVLFLQSGASQQFAMVPINLMTGSKVVDFVHTGSWSKKAIAEAKKLGDVRIIASSEDENFTYIPKVEKSMIDPKADYVHITMNNTIEGTVFKEIPDTGDVPLVTDMSSSILSEEIDVSKFGLIYAGAQKNIAPAGLTVVIVRDDLIGHAPADTPAMFNYQTHRDSHSLYNTPPTFAIYMAKLVFEWIKEAGGLSAIETVNREKAAMLYNYIDASKLFTAPVSPESRSLMNVPFVTVDGNKDLEAAFIKQAEAAGLHTLKGHRSVGGMRASIYNAMPIEGVEVLIAFMKKFEQQHT</sequence>
<comment type="subcellular location">
    <subcellularLocation>
        <location evidence="11">Cytoplasm</location>
    </subcellularLocation>
</comment>
<feature type="binding site" evidence="11">
    <location>
        <position position="172"/>
    </location>
    <ligand>
        <name>pyridoxal 5'-phosphate</name>
        <dbReference type="ChEBI" id="CHEBI:597326"/>
    </ligand>
</feature>
<dbReference type="NCBIfam" id="TIGR01364">
    <property type="entry name" value="serC_1"/>
    <property type="match status" value="1"/>
</dbReference>
<keyword evidence="4 11" id="KW-0032">Aminotransferase</keyword>
<feature type="modified residue" description="N6-(pyridoxal phosphate)lysine" evidence="11">
    <location>
        <position position="196"/>
    </location>
</feature>
<evidence type="ECO:0000256" key="11">
    <source>
        <dbReference type="HAMAP-Rule" id="MF_00160"/>
    </source>
</evidence>
<feature type="binding site" evidence="11">
    <location>
        <position position="102"/>
    </location>
    <ligand>
        <name>pyridoxal 5'-phosphate</name>
        <dbReference type="ChEBI" id="CHEBI:597326"/>
    </ligand>
</feature>
<dbReference type="OrthoDB" id="9809412at2"/>
<dbReference type="PROSITE" id="PS00595">
    <property type="entry name" value="AA_TRANSFER_CLASS_5"/>
    <property type="match status" value="1"/>
</dbReference>
<dbReference type="STRING" id="200904.GCA_900168775_00353"/>
<evidence type="ECO:0000259" key="13">
    <source>
        <dbReference type="Pfam" id="PF00266"/>
    </source>
</evidence>
<dbReference type="AlphaFoldDB" id="A0A366EF13"/>
<dbReference type="InterPro" id="IPR022278">
    <property type="entry name" value="Pser_aminoTfrase"/>
</dbReference>
<dbReference type="InterPro" id="IPR015421">
    <property type="entry name" value="PyrdxlP-dep_Trfase_major"/>
</dbReference>
<keyword evidence="7 11" id="KW-0663">Pyridoxal phosphate</keyword>
<dbReference type="PANTHER" id="PTHR43247:SF1">
    <property type="entry name" value="PHOSPHOSERINE AMINOTRANSFERASE"/>
    <property type="match status" value="1"/>
</dbReference>
<dbReference type="EMBL" id="QNRI01000002">
    <property type="protein sequence ID" value="RBP00320.1"/>
    <property type="molecule type" value="Genomic_DNA"/>
</dbReference>
<dbReference type="InterPro" id="IPR015422">
    <property type="entry name" value="PyrdxlP-dep_Trfase_small"/>
</dbReference>
<dbReference type="EC" id="2.6.1.52" evidence="11"/>
<dbReference type="GO" id="GO:0005737">
    <property type="term" value="C:cytoplasm"/>
    <property type="evidence" value="ECO:0007669"/>
    <property type="project" value="UniProtKB-SubCell"/>
</dbReference>
<protein>
    <recommendedName>
        <fullName evidence="11">Phosphoserine aminotransferase</fullName>
        <ecNumber evidence="11">2.6.1.52</ecNumber>
    </recommendedName>
    <alternativeName>
        <fullName evidence="11">Phosphohydroxythreonine aminotransferase</fullName>
        <shortName evidence="11">PSAT</shortName>
    </alternativeName>
</protein>
<dbReference type="Gene3D" id="3.40.640.10">
    <property type="entry name" value="Type I PLP-dependent aspartate aminotransferase-like (Major domain)"/>
    <property type="match status" value="1"/>
</dbReference>
<evidence type="ECO:0000256" key="7">
    <source>
        <dbReference type="ARBA" id="ARBA00022898"/>
    </source>
</evidence>
<comment type="function">
    <text evidence="1 11">Catalyzes the reversible conversion of 3-phosphohydroxypyruvate to phosphoserine and of 3-hydroxy-2-oxo-4-phosphonooxybutanoate to phosphohydroxythreonine.</text>
</comment>
<dbReference type="GO" id="GO:0030170">
    <property type="term" value="F:pyridoxal phosphate binding"/>
    <property type="evidence" value="ECO:0007669"/>
    <property type="project" value="UniProtKB-UniRule"/>
</dbReference>
<proteinExistence type="inferred from homology"/>
<gene>
    <name evidence="11" type="primary">serC</name>
    <name evidence="14" type="ORF">DES48_10281</name>
</gene>
<dbReference type="PANTHER" id="PTHR43247">
    <property type="entry name" value="PHOSPHOSERINE AMINOTRANSFERASE"/>
    <property type="match status" value="1"/>
</dbReference>
<name>A0A366EF13_9BACI</name>
<evidence type="ECO:0000313" key="14">
    <source>
        <dbReference type="EMBL" id="RBP00320.1"/>
    </source>
</evidence>
<dbReference type="GO" id="GO:0004648">
    <property type="term" value="F:O-phospho-L-serine:2-oxoglutarate aminotransferase activity"/>
    <property type="evidence" value="ECO:0007669"/>
    <property type="project" value="UniProtKB-UniRule"/>
</dbReference>
<comment type="caution">
    <text evidence="14">The sequence shown here is derived from an EMBL/GenBank/DDBJ whole genome shotgun (WGS) entry which is preliminary data.</text>
</comment>
<evidence type="ECO:0000256" key="1">
    <source>
        <dbReference type="ARBA" id="ARBA00003483"/>
    </source>
</evidence>
<feature type="binding site" evidence="11">
    <location>
        <position position="195"/>
    </location>
    <ligand>
        <name>pyridoxal 5'-phosphate</name>
        <dbReference type="ChEBI" id="CHEBI:597326"/>
    </ligand>
</feature>
<feature type="domain" description="Aminotransferase class V" evidence="13">
    <location>
        <begin position="4"/>
        <end position="350"/>
    </location>
</feature>
<dbReference type="FunFam" id="3.90.1150.10:FF:000006">
    <property type="entry name" value="Phosphoserine aminotransferase"/>
    <property type="match status" value="1"/>
</dbReference>
<keyword evidence="5 11" id="KW-0028">Amino-acid biosynthesis</keyword>
<dbReference type="InterPro" id="IPR015424">
    <property type="entry name" value="PyrdxlP-dep_Trfase"/>
</dbReference>
<keyword evidence="11" id="KW-0963">Cytoplasm</keyword>
<dbReference type="HAMAP" id="MF_00160">
    <property type="entry name" value="SerC_aminotrans_5"/>
    <property type="match status" value="1"/>
</dbReference>
<dbReference type="FunFam" id="3.40.640.10:FF:000010">
    <property type="entry name" value="Phosphoserine aminotransferase"/>
    <property type="match status" value="1"/>
</dbReference>
<evidence type="ECO:0000256" key="8">
    <source>
        <dbReference type="ARBA" id="ARBA00023299"/>
    </source>
</evidence>
<dbReference type="UniPathway" id="UPA00135">
    <property type="reaction ID" value="UER00197"/>
</dbReference>
<comment type="subunit">
    <text evidence="11">Homodimer.</text>
</comment>
<evidence type="ECO:0000313" key="15">
    <source>
        <dbReference type="Proteomes" id="UP000252254"/>
    </source>
</evidence>
<evidence type="ECO:0000256" key="6">
    <source>
        <dbReference type="ARBA" id="ARBA00022679"/>
    </source>
</evidence>
<dbReference type="GO" id="GO:0006564">
    <property type="term" value="P:L-serine biosynthetic process"/>
    <property type="evidence" value="ECO:0007669"/>
    <property type="project" value="UniProtKB-UniRule"/>
</dbReference>
<evidence type="ECO:0000256" key="5">
    <source>
        <dbReference type="ARBA" id="ARBA00022605"/>
    </source>
</evidence>
<dbReference type="InterPro" id="IPR020578">
    <property type="entry name" value="Aminotrans_V_PyrdxlP_BS"/>
</dbReference>
<dbReference type="PIRSF" id="PIRSF000525">
    <property type="entry name" value="SerC"/>
    <property type="match status" value="1"/>
</dbReference>
<reference evidence="14 15" key="1">
    <citation type="submission" date="2018-06" db="EMBL/GenBank/DDBJ databases">
        <title>Genomic Encyclopedia of Type Strains, Phase IV (KMG-IV): sequencing the most valuable type-strain genomes for metagenomic binning, comparative biology and taxonomic classification.</title>
        <authorList>
            <person name="Goeker M."/>
        </authorList>
    </citation>
    <scope>NUCLEOTIDE SEQUENCE [LARGE SCALE GENOMIC DNA]</scope>
    <source>
        <strain evidence="14 15">DSM 15140</strain>
    </source>
</reference>
<dbReference type="NCBIfam" id="NF003764">
    <property type="entry name" value="PRK05355.1"/>
    <property type="match status" value="1"/>
</dbReference>
<organism evidence="14 15">
    <name type="scientific">Paraliobacillus ryukyuensis</name>
    <dbReference type="NCBI Taxonomy" id="200904"/>
    <lineage>
        <taxon>Bacteria</taxon>
        <taxon>Bacillati</taxon>
        <taxon>Bacillota</taxon>
        <taxon>Bacilli</taxon>
        <taxon>Bacillales</taxon>
        <taxon>Bacillaceae</taxon>
        <taxon>Paraliobacillus</taxon>
    </lineage>
</organism>
<comment type="catalytic activity">
    <reaction evidence="10 11 12">
        <text>O-phospho-L-serine + 2-oxoglutarate = 3-phosphooxypyruvate + L-glutamate</text>
        <dbReference type="Rhea" id="RHEA:14329"/>
        <dbReference type="ChEBI" id="CHEBI:16810"/>
        <dbReference type="ChEBI" id="CHEBI:18110"/>
        <dbReference type="ChEBI" id="CHEBI:29985"/>
        <dbReference type="ChEBI" id="CHEBI:57524"/>
        <dbReference type="EC" id="2.6.1.52"/>
    </reaction>
</comment>
<evidence type="ECO:0000256" key="12">
    <source>
        <dbReference type="RuleBase" id="RU004505"/>
    </source>
</evidence>
<evidence type="ECO:0000256" key="4">
    <source>
        <dbReference type="ARBA" id="ARBA00022576"/>
    </source>
</evidence>
<dbReference type="Gene3D" id="3.90.1150.10">
    <property type="entry name" value="Aspartate Aminotransferase, domain 1"/>
    <property type="match status" value="1"/>
</dbReference>
<comment type="cofactor">
    <cofactor evidence="11">
        <name>pyridoxal 5'-phosphate</name>
        <dbReference type="ChEBI" id="CHEBI:597326"/>
    </cofactor>
    <text evidence="11">Binds 1 pyridoxal phosphate per subunit.</text>
</comment>
<accession>A0A366EF13</accession>
<evidence type="ECO:0000256" key="9">
    <source>
        <dbReference type="ARBA" id="ARBA00047630"/>
    </source>
</evidence>
<comment type="pathway">
    <text evidence="2 11 12">Amino-acid biosynthesis; L-serine biosynthesis; L-serine from 3-phospho-D-glycerate: step 2/3.</text>
</comment>
<evidence type="ECO:0000256" key="3">
    <source>
        <dbReference type="ARBA" id="ARBA00006904"/>
    </source>
</evidence>
<feature type="binding site" evidence="11">
    <location>
        <begin position="237"/>
        <end position="238"/>
    </location>
    <ligand>
        <name>pyridoxal 5'-phosphate</name>
        <dbReference type="ChEBI" id="CHEBI:597326"/>
    </ligand>
</feature>
<dbReference type="RefSeq" id="WP_113866979.1">
    <property type="nucleotide sequence ID" value="NZ_BAABQN010000002.1"/>
</dbReference>
<dbReference type="Pfam" id="PF00266">
    <property type="entry name" value="Aminotran_5"/>
    <property type="match status" value="1"/>
</dbReference>
<comment type="catalytic activity">
    <reaction evidence="9 11">
        <text>4-(phosphooxy)-L-threonine + 2-oxoglutarate = (R)-3-hydroxy-2-oxo-4-phosphooxybutanoate + L-glutamate</text>
        <dbReference type="Rhea" id="RHEA:16573"/>
        <dbReference type="ChEBI" id="CHEBI:16810"/>
        <dbReference type="ChEBI" id="CHEBI:29985"/>
        <dbReference type="ChEBI" id="CHEBI:58452"/>
        <dbReference type="ChEBI" id="CHEBI:58538"/>
        <dbReference type="EC" id="2.6.1.52"/>
    </reaction>
</comment>
<keyword evidence="8 11" id="KW-0718">Serine biosynthesis</keyword>
<keyword evidence="6 11" id="KW-0808">Transferase</keyword>
<dbReference type="SUPFAM" id="SSF53383">
    <property type="entry name" value="PLP-dependent transferases"/>
    <property type="match status" value="1"/>
</dbReference>
<comment type="similarity">
    <text evidence="3 11">Belongs to the class-V pyridoxal-phosphate-dependent aminotransferase family. SerC subfamily.</text>
</comment>
<dbReference type="InterPro" id="IPR000192">
    <property type="entry name" value="Aminotrans_V_dom"/>
</dbReference>